<dbReference type="EMBL" id="OZ037950">
    <property type="protein sequence ID" value="CAL1712873.1"/>
    <property type="molecule type" value="Genomic_DNA"/>
</dbReference>
<keyword evidence="2 11" id="KW-0732">Signal</keyword>
<comment type="catalytic activity">
    <reaction evidence="10">
        <text>[(1-&gt;4)-beta-D-glucosyl]n+m + reduced acceptor + O2 = 4-dehydro-beta-D-glucosyl-[(1-&gt;4)-beta-D-glucosyl]n-1 + [(1-&gt;4)-beta-D-glucosyl]m + acceptor + H2O.</text>
        <dbReference type="EC" id="1.14.99.56"/>
    </reaction>
</comment>
<comment type="domain">
    <text evidence="10">Has a modular structure: an endo-beta-1,4-glucanase catalytic module at the N-terminus, a linker rich in serines and threonines, and a C-terminal carbohydrate-binding module (CBM).</text>
</comment>
<dbReference type="PANTHER" id="PTHR33353">
    <property type="entry name" value="PUTATIVE (AFU_ORTHOLOGUE AFUA_1G12560)-RELATED"/>
    <property type="match status" value="1"/>
</dbReference>
<accession>A0ABP1E0S9</accession>
<evidence type="ECO:0000256" key="4">
    <source>
        <dbReference type="ARBA" id="ARBA00023002"/>
    </source>
</evidence>
<dbReference type="Pfam" id="PF03443">
    <property type="entry name" value="AA9"/>
    <property type="match status" value="1"/>
</dbReference>
<feature type="domain" description="Auxiliary Activity family 9 catalytic" evidence="12">
    <location>
        <begin position="22"/>
        <end position="227"/>
    </location>
</feature>
<evidence type="ECO:0000256" key="2">
    <source>
        <dbReference type="ARBA" id="ARBA00022729"/>
    </source>
</evidence>
<name>A0ABP1E0S9_9APHY</name>
<keyword evidence="4" id="KW-0560">Oxidoreductase</keyword>
<gene>
    <name evidence="13" type="ORF">GFSPODELE1_LOCUS9035</name>
</gene>
<evidence type="ECO:0000313" key="14">
    <source>
        <dbReference type="Proteomes" id="UP001497453"/>
    </source>
</evidence>
<evidence type="ECO:0000313" key="13">
    <source>
        <dbReference type="EMBL" id="CAL1712873.1"/>
    </source>
</evidence>
<dbReference type="Proteomes" id="UP001497453">
    <property type="component" value="Chromosome 7"/>
</dbReference>
<evidence type="ECO:0000259" key="12">
    <source>
        <dbReference type="Pfam" id="PF03443"/>
    </source>
</evidence>
<evidence type="ECO:0000256" key="6">
    <source>
        <dbReference type="ARBA" id="ARBA00023033"/>
    </source>
</evidence>
<feature type="signal peptide" evidence="11">
    <location>
        <begin position="1"/>
        <end position="19"/>
    </location>
</feature>
<comment type="subcellular location">
    <subcellularLocation>
        <location evidence="10">Secreted</location>
    </subcellularLocation>
</comment>
<keyword evidence="14" id="KW-1185">Reference proteome</keyword>
<keyword evidence="8 10" id="KW-0119">Carbohydrate metabolism</keyword>
<evidence type="ECO:0000256" key="7">
    <source>
        <dbReference type="ARBA" id="ARBA00023157"/>
    </source>
</evidence>
<keyword evidence="1" id="KW-0479">Metal-binding</keyword>
<sequence length="240" mass="25102">MKTFSTLSALAILASSVSAKTVFSELGVNGVDLGHGVAVRVPSTNTGITDITSNNLICNTNFVQPVSSVVATVPAGSTVTAHFHHLSAGYVGPDPSEPLDPTNKGPVLAYLARVPDATQSTVTGLQWFKIWQDGLDSTTHQWGSDKLFINKGNATFTIPSCLQAGQYLLRVESISLLDASSYPGAQFYMSCAQINITGGNKVQPVGVAFPGAYKSTDPGIVTNIYGTVSYTPPGPAVFSC</sequence>
<feature type="chain" id="PRO_5046728485" description="AA9 family lytic polysaccharide monooxygenase" evidence="11">
    <location>
        <begin position="20"/>
        <end position="240"/>
    </location>
</feature>
<dbReference type="InterPro" id="IPR005103">
    <property type="entry name" value="AA9_LPMO"/>
</dbReference>
<evidence type="ECO:0000256" key="10">
    <source>
        <dbReference type="RuleBase" id="RU368122"/>
    </source>
</evidence>
<organism evidence="13 14">
    <name type="scientific">Somion occarium</name>
    <dbReference type="NCBI Taxonomy" id="3059160"/>
    <lineage>
        <taxon>Eukaryota</taxon>
        <taxon>Fungi</taxon>
        <taxon>Dikarya</taxon>
        <taxon>Basidiomycota</taxon>
        <taxon>Agaricomycotina</taxon>
        <taxon>Agaricomycetes</taxon>
        <taxon>Polyporales</taxon>
        <taxon>Cerrenaceae</taxon>
        <taxon>Somion</taxon>
    </lineage>
</organism>
<keyword evidence="3 10" id="KW-0136">Cellulose degradation</keyword>
<dbReference type="CDD" id="cd21175">
    <property type="entry name" value="LPMO_AA9"/>
    <property type="match status" value="1"/>
</dbReference>
<dbReference type="InterPro" id="IPR049892">
    <property type="entry name" value="AA9"/>
</dbReference>
<evidence type="ECO:0000256" key="1">
    <source>
        <dbReference type="ARBA" id="ARBA00022723"/>
    </source>
</evidence>
<keyword evidence="9 10" id="KW-0624">Polysaccharide degradation</keyword>
<comment type="function">
    <text evidence="10">Lytic polysaccharide monooxygenase (LMPO) that depolymerizes crystalline and amorphous polysaccharides via the oxidation of scissile alpha- or beta-(1-4)-glycosidic bonds, yielding C1 and/or C4 oxidation products. Catalysis by LPMOs requires the reduction of the active-site copper from Cu(II) to Cu(I) by a reducing agent and H(2)O(2) or O(2) as a cosubstrate.</text>
</comment>
<reference evidence="14" key="1">
    <citation type="submission" date="2024-04" db="EMBL/GenBank/DDBJ databases">
        <authorList>
            <person name="Shaw F."/>
            <person name="Minotto A."/>
        </authorList>
    </citation>
    <scope>NUCLEOTIDE SEQUENCE [LARGE SCALE GENOMIC DNA]</scope>
</reference>
<keyword evidence="6" id="KW-0503">Monooxygenase</keyword>
<dbReference type="EC" id="1.14.99.56" evidence="10"/>
<evidence type="ECO:0000256" key="5">
    <source>
        <dbReference type="ARBA" id="ARBA00023008"/>
    </source>
</evidence>
<evidence type="ECO:0000256" key="8">
    <source>
        <dbReference type="ARBA" id="ARBA00023277"/>
    </source>
</evidence>
<keyword evidence="7 10" id="KW-1015">Disulfide bond</keyword>
<evidence type="ECO:0000256" key="3">
    <source>
        <dbReference type="ARBA" id="ARBA00023001"/>
    </source>
</evidence>
<proteinExistence type="predicted"/>
<evidence type="ECO:0000256" key="9">
    <source>
        <dbReference type="ARBA" id="ARBA00023326"/>
    </source>
</evidence>
<protein>
    <recommendedName>
        <fullName evidence="10">AA9 family lytic polysaccharide monooxygenase</fullName>
        <ecNumber evidence="10">1.14.99.56</ecNumber>
    </recommendedName>
    <alternativeName>
        <fullName evidence="10">Endo-beta-1,4-glucanase</fullName>
    </alternativeName>
    <alternativeName>
        <fullName evidence="10">Glycosyl hydrolase 61 family protein</fullName>
    </alternativeName>
</protein>
<keyword evidence="5" id="KW-0186">Copper</keyword>
<keyword evidence="10" id="KW-0964">Secreted</keyword>
<dbReference type="Gene3D" id="2.70.50.70">
    <property type="match status" value="1"/>
</dbReference>
<evidence type="ECO:0000256" key="11">
    <source>
        <dbReference type="SAM" id="SignalP"/>
    </source>
</evidence>
<dbReference type="PANTHER" id="PTHR33353:SF18">
    <property type="entry name" value="ENDOGLUCANASE II"/>
    <property type="match status" value="1"/>
</dbReference>